<dbReference type="PANTHER" id="PTHR10605:SF56">
    <property type="entry name" value="BIFUNCTIONAL HEPARAN SULFATE N-DEACETYLASE_N-SULFOTRANSFERASE"/>
    <property type="match status" value="1"/>
</dbReference>
<evidence type="ECO:0000259" key="3">
    <source>
        <dbReference type="Pfam" id="PF00685"/>
    </source>
</evidence>
<evidence type="ECO:0000313" key="4">
    <source>
        <dbReference type="EMBL" id="SPM30343.1"/>
    </source>
</evidence>
<keyword evidence="2" id="KW-0325">Glycoprotein</keyword>
<feature type="domain" description="Sulfotransferase" evidence="3">
    <location>
        <begin position="7"/>
        <end position="192"/>
    </location>
</feature>
<dbReference type="GO" id="GO:0008146">
    <property type="term" value="F:sulfotransferase activity"/>
    <property type="evidence" value="ECO:0007669"/>
    <property type="project" value="InterPro"/>
</dbReference>
<dbReference type="InterPro" id="IPR027417">
    <property type="entry name" value="P-loop_NTPase"/>
</dbReference>
<sequence>VRQIGPNFFIVGAAKAATTSLSSLLETHPQAAIVRFKEPHFFSYDYRYAEGWRLYLTLFSHVSDEKAVGDASTSYSRIRYHPQVIERIKRHVPDAKIIYMVRHPIERMESAYVEHMCTGDEMPFTSINDIIRRQPMIIDSSRYWEVFDAYRRAFGEERIKIVWFEEYIADRKTIFQKVCRFLEIDDQFEPNLDRERVNSREDAAMRMARLGRGGIPLDLVWSENLRRETIAQIRDDNLRFLAHFGRPANYWGDLFENGVHGKSSGRR</sequence>
<evidence type="ECO:0000256" key="2">
    <source>
        <dbReference type="ARBA" id="ARBA00023180"/>
    </source>
</evidence>
<dbReference type="PANTHER" id="PTHR10605">
    <property type="entry name" value="HEPARAN SULFATE SULFOTRANSFERASE"/>
    <property type="match status" value="1"/>
</dbReference>
<dbReference type="Pfam" id="PF00685">
    <property type="entry name" value="Sulfotransfer_1"/>
    <property type="match status" value="1"/>
</dbReference>
<evidence type="ECO:0000256" key="1">
    <source>
        <dbReference type="ARBA" id="ARBA00022679"/>
    </source>
</evidence>
<dbReference type="Gene3D" id="3.40.50.300">
    <property type="entry name" value="P-loop containing nucleotide triphosphate hydrolases"/>
    <property type="match status" value="1"/>
</dbReference>
<dbReference type="InterPro" id="IPR037359">
    <property type="entry name" value="NST/OST"/>
</dbReference>
<feature type="non-terminal residue" evidence="4">
    <location>
        <position position="1"/>
    </location>
</feature>
<dbReference type="InterPro" id="IPR000863">
    <property type="entry name" value="Sulfotransferase_dom"/>
</dbReference>
<evidence type="ECO:0000313" key="5">
    <source>
        <dbReference type="Proteomes" id="UP000241595"/>
    </source>
</evidence>
<accession>A0A2U3NG00</accession>
<reference evidence="4 5" key="1">
    <citation type="submission" date="2017-01" db="EMBL/GenBank/DDBJ databases">
        <authorList>
            <consortium name="Urmite Genomes"/>
        </authorList>
    </citation>
    <scope>NUCLEOTIDE SEQUENCE [LARGE SCALE GENOMIC DNA]</scope>
    <source>
        <strain evidence="4 5">AB308</strain>
    </source>
</reference>
<protein>
    <submittedName>
        <fullName evidence="4">Putative sulfotransferase</fullName>
    </submittedName>
</protein>
<dbReference type="STRING" id="1841859.GCA_900157385_03847"/>
<keyword evidence="1 4" id="KW-0808">Transferase</keyword>
<dbReference type="Proteomes" id="UP000241595">
    <property type="component" value="Unassembled WGS sequence"/>
</dbReference>
<organism evidence="4 5">
    <name type="scientific">Mycobacterium terramassiliense</name>
    <dbReference type="NCBI Taxonomy" id="1841859"/>
    <lineage>
        <taxon>Bacteria</taxon>
        <taxon>Bacillati</taxon>
        <taxon>Actinomycetota</taxon>
        <taxon>Actinomycetes</taxon>
        <taxon>Mycobacteriales</taxon>
        <taxon>Mycobacteriaceae</taxon>
        <taxon>Mycobacterium</taxon>
    </lineage>
</organism>
<name>A0A2U3NG00_9MYCO</name>
<gene>
    <name evidence="4" type="ORF">MTAB308_3846</name>
</gene>
<proteinExistence type="predicted"/>
<dbReference type="SUPFAM" id="SSF52540">
    <property type="entry name" value="P-loop containing nucleoside triphosphate hydrolases"/>
    <property type="match status" value="1"/>
</dbReference>
<keyword evidence="5" id="KW-1185">Reference proteome</keyword>
<dbReference type="AlphaFoldDB" id="A0A2U3NG00"/>
<dbReference type="EMBL" id="FTRV01000015">
    <property type="protein sequence ID" value="SPM30343.1"/>
    <property type="molecule type" value="Genomic_DNA"/>
</dbReference>